<evidence type="ECO:0000313" key="11">
    <source>
        <dbReference type="Proteomes" id="UP000007472"/>
    </source>
</evidence>
<evidence type="ECO:0000259" key="9">
    <source>
        <dbReference type="Pfam" id="PF24575"/>
    </source>
</evidence>
<gene>
    <name evidence="10" type="ordered locus">TEQUI_1301</name>
</gene>
<dbReference type="KEGG" id="teq:TEQUI_1301"/>
<dbReference type="Pfam" id="PF24575">
    <property type="entry name" value="TPR_Slam"/>
    <property type="match status" value="1"/>
</dbReference>
<protein>
    <submittedName>
        <fullName evidence="10">Outer membrane protein</fullName>
    </submittedName>
</protein>
<evidence type="ECO:0000256" key="1">
    <source>
        <dbReference type="ARBA" id="ARBA00004571"/>
    </source>
</evidence>
<evidence type="ECO:0000256" key="4">
    <source>
        <dbReference type="ARBA" id="ARBA00022729"/>
    </source>
</evidence>
<evidence type="ECO:0000256" key="5">
    <source>
        <dbReference type="ARBA" id="ARBA00023136"/>
    </source>
</evidence>
<feature type="domain" description="Surface lipoprotein assembly modifier N-terminal TPR repeats region" evidence="9">
    <location>
        <begin position="76"/>
        <end position="167"/>
    </location>
</feature>
<evidence type="ECO:0000313" key="10">
    <source>
        <dbReference type="EMBL" id="ADU92221.1"/>
    </source>
</evidence>
<dbReference type="EMBL" id="CP002456">
    <property type="protein sequence ID" value="ADU92221.1"/>
    <property type="molecule type" value="Genomic_DNA"/>
</dbReference>
<evidence type="ECO:0000256" key="6">
    <source>
        <dbReference type="ARBA" id="ARBA00023237"/>
    </source>
</evidence>
<dbReference type="AlphaFoldDB" id="A0A654KIE0"/>
<dbReference type="Pfam" id="PF04575">
    <property type="entry name" value="SlipAM"/>
    <property type="match status" value="1"/>
</dbReference>
<keyword evidence="4" id="KW-0732">Signal</keyword>
<keyword evidence="2" id="KW-1134">Transmembrane beta strand</keyword>
<dbReference type="GO" id="GO:0009279">
    <property type="term" value="C:cell outer membrane"/>
    <property type="evidence" value="ECO:0007669"/>
    <property type="project" value="UniProtKB-SubCell"/>
</dbReference>
<evidence type="ECO:0000256" key="7">
    <source>
        <dbReference type="ARBA" id="ARBA00023609"/>
    </source>
</evidence>
<evidence type="ECO:0000256" key="2">
    <source>
        <dbReference type="ARBA" id="ARBA00022452"/>
    </source>
</evidence>
<comment type="similarity">
    <text evidence="7">Belongs to the Slam family.</text>
</comment>
<comment type="subcellular location">
    <subcellularLocation>
        <location evidence="1">Cell outer membrane</location>
        <topology evidence="1">Multi-pass membrane protein</topology>
    </subcellularLocation>
</comment>
<keyword evidence="5" id="KW-0472">Membrane</keyword>
<accession>A0A654KIE0</accession>
<dbReference type="InterPro" id="IPR011990">
    <property type="entry name" value="TPR-like_helical_dom_sf"/>
</dbReference>
<keyword evidence="3" id="KW-0812">Transmembrane</keyword>
<sequence>MKSKFFLYCTLYVISINCQSIETHNEISNDFNVQTKNFISNTNENSLLDTSLISQTQNATYITINGSTYLVPHTEHDLRLAIYHAINANLWGDLSELIEIYQTLPNHQKQLVYMAQGLLERSRGYINKALTHMQRAYDINKEDLRVQLELARLYFEDYNNRQSKKIFNSLAQSYELPNYTKGLINEYQSAINSQYKWQGNIGLSIGYDSNINQGNGIRQCVFNFMDTCVIYRNLPPPIGSSYLGLNFDLSKRYALSDNNDLEISARFQGAKYSKTDSKALFLTDYSNFSSSAKISYIYRDSVKKVMLYPEFEILHKNKSTYYQSPSINLNTEIQLSRRLNLNSNFSFKWINYEGENKKYFEDYKQVNVGLGLVFEPSKNTFLYTNFDFYRNLYLTNYSSSKEQSIRIGAYKYLSSGVYLHALAMYRDTKNDVANFLSFEPRHDNTKIAILSIGLPKISFKGVVPELRFKYIQNKSNIDFYIYTQREISLNLNYSF</sequence>
<organism evidence="10 11">
    <name type="scientific">Taylorella equigenitalis (strain MCE9)</name>
    <dbReference type="NCBI Taxonomy" id="937774"/>
    <lineage>
        <taxon>Bacteria</taxon>
        <taxon>Pseudomonadati</taxon>
        <taxon>Pseudomonadota</taxon>
        <taxon>Betaproteobacteria</taxon>
        <taxon>Burkholderiales</taxon>
        <taxon>Alcaligenaceae</taxon>
        <taxon>Taylorella</taxon>
    </lineage>
</organism>
<name>A0A654KIE0_TAYEM</name>
<evidence type="ECO:0000256" key="3">
    <source>
        <dbReference type="ARBA" id="ARBA00022692"/>
    </source>
</evidence>
<dbReference type="InterPro" id="IPR007655">
    <property type="entry name" value="Slam_C"/>
</dbReference>
<dbReference type="Gene3D" id="1.25.40.10">
    <property type="entry name" value="Tetratricopeptide repeat domain"/>
    <property type="match status" value="1"/>
</dbReference>
<feature type="domain" description="Surface lipoprotein assembly modifier C-terminal" evidence="8">
    <location>
        <begin position="197"/>
        <end position="495"/>
    </location>
</feature>
<keyword evidence="6" id="KW-0998">Cell outer membrane</keyword>
<evidence type="ECO:0000259" key="8">
    <source>
        <dbReference type="Pfam" id="PF04575"/>
    </source>
</evidence>
<proteinExistence type="inferred from homology"/>
<dbReference type="Proteomes" id="UP000007472">
    <property type="component" value="Chromosome"/>
</dbReference>
<dbReference type="InterPro" id="IPR057556">
    <property type="entry name" value="TPR_Slam"/>
</dbReference>
<reference evidence="10 11" key="1">
    <citation type="journal article" date="2011" name="J. Bacteriol.">
        <title>Genome sequence of Taylorella equigenitalis MCE9, the causative agent of contagious equine metritis.</title>
        <authorList>
            <person name="Hebert L."/>
            <person name="Moumen B."/>
            <person name="Duquesne F."/>
            <person name="Breuil M.F."/>
            <person name="Laugier C."/>
            <person name="Batto J.M."/>
            <person name="Renault P."/>
            <person name="Petry S."/>
        </authorList>
    </citation>
    <scope>NUCLEOTIDE SEQUENCE [LARGE SCALE GENOMIC DNA]</scope>
    <source>
        <strain evidence="10 11">MCE9</strain>
    </source>
</reference>